<sequence length="218" mass="24572">MGDNTADNYFLHCYLSWLAENDLDWAIWALQGSYYLRDGKHDPDETYGMFNSSWGPVRSPEFHTKLQLIQRTLIDPSSKAKKYLILYHPATGHCAKAVGNEVRATECWDVSKWSHAGEGTPIRLEGTDLCLTAIGDGLPVALTNECTSERSTWKLALNSQHQLVNKDSNGNDLCLEFDPNYSKKVLTSKCIVSEEDDDDAIKLRNPQGQWFKLITSNV</sequence>
<keyword evidence="2" id="KW-1185">Reference proteome</keyword>
<dbReference type="InterPro" id="IPR017853">
    <property type="entry name" value="GH"/>
</dbReference>
<gene>
    <name evidence="1" type="ORF">ACH5RR_038381</name>
</gene>
<organism evidence="1 2">
    <name type="scientific">Cinchona calisaya</name>
    <dbReference type="NCBI Taxonomy" id="153742"/>
    <lineage>
        <taxon>Eukaryota</taxon>
        <taxon>Viridiplantae</taxon>
        <taxon>Streptophyta</taxon>
        <taxon>Embryophyta</taxon>
        <taxon>Tracheophyta</taxon>
        <taxon>Spermatophyta</taxon>
        <taxon>Magnoliopsida</taxon>
        <taxon>eudicotyledons</taxon>
        <taxon>Gunneridae</taxon>
        <taxon>Pentapetalae</taxon>
        <taxon>asterids</taxon>
        <taxon>lamiids</taxon>
        <taxon>Gentianales</taxon>
        <taxon>Rubiaceae</taxon>
        <taxon>Cinchonoideae</taxon>
        <taxon>Cinchoneae</taxon>
        <taxon>Cinchona</taxon>
    </lineage>
</organism>
<accession>A0ABD2XVQ8</accession>
<dbReference type="AlphaFoldDB" id="A0ABD2XVQ8"/>
<proteinExistence type="predicted"/>
<name>A0ABD2XVQ8_9GENT</name>
<dbReference type="PANTHER" id="PTHR31263:SF0">
    <property type="entry name" value="CELLULASE FAMILY PROTEIN (AFU_ORTHOLOGUE AFUA_5G14560)"/>
    <property type="match status" value="1"/>
</dbReference>
<evidence type="ECO:0008006" key="3">
    <source>
        <dbReference type="Google" id="ProtNLM"/>
    </source>
</evidence>
<dbReference type="EMBL" id="JBJUIK010000016">
    <property type="protein sequence ID" value="KAL3499288.1"/>
    <property type="molecule type" value="Genomic_DNA"/>
</dbReference>
<evidence type="ECO:0000313" key="1">
    <source>
        <dbReference type="EMBL" id="KAL3499288.1"/>
    </source>
</evidence>
<comment type="caution">
    <text evidence="1">The sequence shown here is derived from an EMBL/GenBank/DDBJ whole genome shotgun (WGS) entry which is preliminary data.</text>
</comment>
<dbReference type="SUPFAM" id="SSF50370">
    <property type="entry name" value="Ricin B-like lectins"/>
    <property type="match status" value="1"/>
</dbReference>
<dbReference type="Proteomes" id="UP001630127">
    <property type="component" value="Unassembled WGS sequence"/>
</dbReference>
<dbReference type="SUPFAM" id="SSF51445">
    <property type="entry name" value="(Trans)glycosidases"/>
    <property type="match status" value="1"/>
</dbReference>
<protein>
    <recommendedName>
        <fullName evidence="3">Ricin B lectin domain-containing protein</fullName>
    </recommendedName>
</protein>
<reference evidence="1 2" key="1">
    <citation type="submission" date="2024-11" db="EMBL/GenBank/DDBJ databases">
        <title>A near-complete genome assembly of Cinchona calisaya.</title>
        <authorList>
            <person name="Lian D.C."/>
            <person name="Zhao X.W."/>
            <person name="Wei L."/>
        </authorList>
    </citation>
    <scope>NUCLEOTIDE SEQUENCE [LARGE SCALE GENOMIC DNA]</scope>
    <source>
        <tissue evidence="1">Nenye</tissue>
    </source>
</reference>
<dbReference type="PANTHER" id="PTHR31263">
    <property type="entry name" value="CELLULASE FAMILY PROTEIN (AFU_ORTHOLOGUE AFUA_5G14560)"/>
    <property type="match status" value="1"/>
</dbReference>
<dbReference type="InterPro" id="IPR035992">
    <property type="entry name" value="Ricin_B-like_lectins"/>
</dbReference>
<dbReference type="Gene3D" id="2.80.10.50">
    <property type="match status" value="1"/>
</dbReference>
<evidence type="ECO:0000313" key="2">
    <source>
        <dbReference type="Proteomes" id="UP001630127"/>
    </source>
</evidence>